<proteinExistence type="predicted"/>
<dbReference type="RefSeq" id="XP_024688801.1">
    <property type="nucleotide sequence ID" value="XM_024842126.1"/>
</dbReference>
<organism evidence="1 2">
    <name type="scientific">Aspergillus campestris (strain IBT 28561)</name>
    <dbReference type="NCBI Taxonomy" id="1392248"/>
    <lineage>
        <taxon>Eukaryota</taxon>
        <taxon>Fungi</taxon>
        <taxon>Dikarya</taxon>
        <taxon>Ascomycota</taxon>
        <taxon>Pezizomycotina</taxon>
        <taxon>Eurotiomycetes</taxon>
        <taxon>Eurotiomycetidae</taxon>
        <taxon>Eurotiales</taxon>
        <taxon>Aspergillaceae</taxon>
        <taxon>Aspergillus</taxon>
        <taxon>Aspergillus subgen. Circumdati</taxon>
    </lineage>
</organism>
<dbReference type="GeneID" id="36549655"/>
<accession>A0A2I1CRH0</accession>
<gene>
    <name evidence="1" type="ORF">P168DRAFT_71483</name>
</gene>
<sequence length="78" mass="8819">MMYRRYLSWTDPIWRLIHGLSLPRKRRSSKWWRSTPRSAGAIAVPYAMPPRPSSEVGCASWIVTGVPCGETNFPSSAP</sequence>
<dbReference type="EMBL" id="MSFM01000015">
    <property type="protein sequence ID" value="PKY00207.1"/>
    <property type="molecule type" value="Genomic_DNA"/>
</dbReference>
<evidence type="ECO:0000313" key="1">
    <source>
        <dbReference type="EMBL" id="PKY00207.1"/>
    </source>
</evidence>
<comment type="caution">
    <text evidence="1">The sequence shown here is derived from an EMBL/GenBank/DDBJ whole genome shotgun (WGS) entry which is preliminary data.</text>
</comment>
<dbReference type="Proteomes" id="UP000234254">
    <property type="component" value="Unassembled WGS sequence"/>
</dbReference>
<keyword evidence="2" id="KW-1185">Reference proteome</keyword>
<dbReference type="AlphaFoldDB" id="A0A2I1CRH0"/>
<name>A0A2I1CRH0_ASPC2</name>
<protein>
    <submittedName>
        <fullName evidence="1">Uncharacterized protein</fullName>
    </submittedName>
</protein>
<reference evidence="1" key="1">
    <citation type="submission" date="2016-12" db="EMBL/GenBank/DDBJ databases">
        <title>The genomes of Aspergillus section Nigri reveals drivers in fungal speciation.</title>
        <authorList>
            <consortium name="DOE Joint Genome Institute"/>
            <person name="Vesth T.C."/>
            <person name="Nybo J."/>
            <person name="Theobald S."/>
            <person name="Brandl J."/>
            <person name="Frisvad J.C."/>
            <person name="Nielsen K.F."/>
            <person name="Lyhne E.K."/>
            <person name="Kogle M.E."/>
            <person name="Kuo A."/>
            <person name="Riley R."/>
            <person name="Clum A."/>
            <person name="Nolan M."/>
            <person name="Lipzen A."/>
            <person name="Salamov A."/>
            <person name="Henrissat B."/>
            <person name="Wiebenga A."/>
            <person name="De vries R.P."/>
            <person name="Grigoriev I.V."/>
            <person name="Mortensen U.H."/>
            <person name="Andersen M.R."/>
            <person name="Baker S.E."/>
        </authorList>
    </citation>
    <scope>NUCLEOTIDE SEQUENCE</scope>
    <source>
        <strain evidence="1">IBT 28561</strain>
    </source>
</reference>
<dbReference type="VEuPathDB" id="FungiDB:P168DRAFT_71483"/>
<evidence type="ECO:0000313" key="2">
    <source>
        <dbReference type="Proteomes" id="UP000234254"/>
    </source>
</evidence>